<dbReference type="Pfam" id="PF16350">
    <property type="entry name" value="FAO_M"/>
    <property type="match status" value="1"/>
</dbReference>
<evidence type="ECO:0000259" key="2">
    <source>
        <dbReference type="PROSITE" id="PS50206"/>
    </source>
</evidence>
<evidence type="ECO:0000256" key="1">
    <source>
        <dbReference type="SAM" id="MobiDB-lite"/>
    </source>
</evidence>
<dbReference type="InterPro" id="IPR001763">
    <property type="entry name" value="Rhodanese-like_dom"/>
</dbReference>
<reference evidence="3" key="1">
    <citation type="submission" date="2025-08" db="UniProtKB">
        <authorList>
            <consortium name="Ensembl"/>
        </authorList>
    </citation>
    <scope>IDENTIFICATION</scope>
</reference>
<dbReference type="Proteomes" id="UP000694420">
    <property type="component" value="Unplaced"/>
</dbReference>
<name>A0A8C6Z7E2_NOTPE</name>
<feature type="compositionally biased region" description="Low complexity" evidence="1">
    <location>
        <begin position="16"/>
        <end position="37"/>
    </location>
</feature>
<dbReference type="InterPro" id="IPR036188">
    <property type="entry name" value="FAD/NAD-bd_sf"/>
</dbReference>
<accession>A0A8C6Z7E2</accession>
<dbReference type="SUPFAM" id="SSF51905">
    <property type="entry name" value="FAD/NAD(P)-binding domain"/>
    <property type="match status" value="1"/>
</dbReference>
<dbReference type="Gene3D" id="3.30.9.10">
    <property type="entry name" value="D-Amino Acid Oxidase, subunit A, domain 2"/>
    <property type="match status" value="1"/>
</dbReference>
<dbReference type="InterPro" id="IPR027266">
    <property type="entry name" value="TrmE/GcvT-like"/>
</dbReference>
<dbReference type="SUPFAM" id="SSF54373">
    <property type="entry name" value="FAD-linked reductases, C-terminal domain"/>
    <property type="match status" value="1"/>
</dbReference>
<dbReference type="AlphaFoldDB" id="A0A8C6Z7E2"/>
<dbReference type="Gene3D" id="3.50.50.60">
    <property type="entry name" value="FAD/NAD(P)-binding domain"/>
    <property type="match status" value="1"/>
</dbReference>
<dbReference type="PANTHER" id="PTHR13847">
    <property type="entry name" value="SARCOSINE DEHYDROGENASE-RELATED"/>
    <property type="match status" value="1"/>
</dbReference>
<gene>
    <name evidence="3" type="primary">PDPR</name>
</gene>
<dbReference type="InterPro" id="IPR032503">
    <property type="entry name" value="FAO_M"/>
</dbReference>
<dbReference type="Ensembl" id="ENSNPET00000009813.1">
    <property type="protein sequence ID" value="ENSNPEP00000009576.1"/>
    <property type="gene ID" value="ENSNPEG00000007184.1"/>
</dbReference>
<feature type="domain" description="Rhodanese" evidence="2">
    <location>
        <begin position="45"/>
        <end position="88"/>
    </location>
</feature>
<evidence type="ECO:0000313" key="3">
    <source>
        <dbReference type="Ensembl" id="ENSNPEP00000009576.1"/>
    </source>
</evidence>
<evidence type="ECO:0000313" key="4">
    <source>
        <dbReference type="Proteomes" id="UP000694420"/>
    </source>
</evidence>
<dbReference type="PANTHER" id="PTHR13847:SF193">
    <property type="entry name" value="PYRUVATE DEHYDROGENASE PHOSPHATASE REGULATORY SUBUNIT, MITOCHONDRIAL"/>
    <property type="match status" value="1"/>
</dbReference>
<keyword evidence="4" id="KW-1185">Reference proteome</keyword>
<sequence>MFLRLLSDVRWRAARPPRGGWTRSRRSSSSAAEPHPASLPAQAQVVICGGGITGTSVAYHLSKLGWKDIVLLEQGRLAAGTTRFCAGIVSAARPVSIELKMADYSNKLYEQLEQETGVKTGYLKTGSISLAQTQDRLISLKRIASSLNVTGIPCEIITPKQVAQLHPLINIHDLVGAMYVPGDALVSSADVSLALATAASRNGVQIHERTSVSHVLVQKGRVTGVETDRGQISCQYFVNCAGQWAEVFTPPLHSFPSTFLSSAAIVDPDGRIYIRNWQGGILSGGFEKNPKPLFTEGRNQLEIQNLQEDWDHFEPLLSALLRRMPDLEALQIMQLVNCPETFTPDMRCIMGESPAVRGYFVLAGMNSAGISYGGGAGKYLAEWMVNGYPSENVWPLDLKRFGSLQSSRTFLRHRVMEVMPLICDLKVPRWDFQTGRQLRTSPLYDRLDAQGARWMEKHGFERVKYFVPPGKGEIMSLPSAPILVCVSS</sequence>
<proteinExistence type="predicted"/>
<dbReference type="Pfam" id="PF01266">
    <property type="entry name" value="DAO"/>
    <property type="match status" value="1"/>
</dbReference>
<dbReference type="Gene3D" id="3.30.1360.120">
    <property type="entry name" value="Probable tRNA modification gtpase trme, domain 1"/>
    <property type="match status" value="1"/>
</dbReference>
<reference evidence="3" key="2">
    <citation type="submission" date="2025-09" db="UniProtKB">
        <authorList>
            <consortium name="Ensembl"/>
        </authorList>
    </citation>
    <scope>IDENTIFICATION</scope>
</reference>
<dbReference type="InterPro" id="IPR006076">
    <property type="entry name" value="FAD-dep_OxRdtase"/>
</dbReference>
<dbReference type="PROSITE" id="PS50206">
    <property type="entry name" value="RHODANESE_3"/>
    <property type="match status" value="1"/>
</dbReference>
<dbReference type="GO" id="GO:0005759">
    <property type="term" value="C:mitochondrial matrix"/>
    <property type="evidence" value="ECO:0007669"/>
    <property type="project" value="TreeGrafter"/>
</dbReference>
<feature type="region of interest" description="Disordered" evidence="1">
    <location>
        <begin position="15"/>
        <end position="37"/>
    </location>
</feature>
<protein>
    <submittedName>
        <fullName evidence="3">Pyruvate dehydrogenase phosphatase regulatory subunit</fullName>
    </submittedName>
</protein>
<organism evidence="3 4">
    <name type="scientific">Nothoprocta perdicaria</name>
    <name type="common">Chilean tinamou</name>
    <name type="synonym">Crypturus perdicarius</name>
    <dbReference type="NCBI Taxonomy" id="30464"/>
    <lineage>
        <taxon>Eukaryota</taxon>
        <taxon>Metazoa</taxon>
        <taxon>Chordata</taxon>
        <taxon>Craniata</taxon>
        <taxon>Vertebrata</taxon>
        <taxon>Euteleostomi</taxon>
        <taxon>Archelosauria</taxon>
        <taxon>Archosauria</taxon>
        <taxon>Dinosauria</taxon>
        <taxon>Saurischia</taxon>
        <taxon>Theropoda</taxon>
        <taxon>Coelurosauria</taxon>
        <taxon>Aves</taxon>
        <taxon>Palaeognathae</taxon>
        <taxon>Tinamiformes</taxon>
        <taxon>Tinamidae</taxon>
        <taxon>Nothoprocta</taxon>
    </lineage>
</organism>